<dbReference type="PANTHER" id="PTHR43788:SF6">
    <property type="entry name" value="DNA HELICASE B"/>
    <property type="match status" value="1"/>
</dbReference>
<proteinExistence type="inferred from homology"/>
<dbReference type="EC" id="5.6.2.3" evidence="11"/>
<evidence type="ECO:0000256" key="8">
    <source>
        <dbReference type="ARBA" id="ARBA00023125"/>
    </source>
</evidence>
<dbReference type="SMART" id="SM00382">
    <property type="entry name" value="AAA"/>
    <property type="match status" value="1"/>
</dbReference>
<dbReference type="HAMAP" id="MF_01487">
    <property type="entry name" value="RecD"/>
    <property type="match status" value="1"/>
</dbReference>
<dbReference type="InterPro" id="IPR006344">
    <property type="entry name" value="RecD"/>
</dbReference>
<dbReference type="NCBIfam" id="TIGR01447">
    <property type="entry name" value="recD"/>
    <property type="match status" value="1"/>
</dbReference>
<dbReference type="GO" id="GO:0017116">
    <property type="term" value="F:single-stranded DNA helicase activity"/>
    <property type="evidence" value="ECO:0007669"/>
    <property type="project" value="TreeGrafter"/>
</dbReference>
<evidence type="ECO:0000256" key="6">
    <source>
        <dbReference type="ARBA" id="ARBA00022839"/>
    </source>
</evidence>
<dbReference type="Pfam" id="PF13538">
    <property type="entry name" value="UvrD_C_2"/>
    <property type="match status" value="1"/>
</dbReference>
<evidence type="ECO:0000256" key="10">
    <source>
        <dbReference type="ARBA" id="ARBA00023235"/>
    </source>
</evidence>
<evidence type="ECO:0000313" key="13">
    <source>
        <dbReference type="EMBL" id="OBW92914.1"/>
    </source>
</evidence>
<dbReference type="InterPro" id="IPR050534">
    <property type="entry name" value="Coronavir_polyprotein_1ab"/>
</dbReference>
<keyword evidence="1 11" id="KW-0540">Nuclease</keyword>
<comment type="miscellaneous">
    <text evidence="11">In the RecBCD complex, RecB has a slow 3'-5' helicase, an exonuclease activity and loads RecA onto ssDNA, RecD has a fast 5'-3' helicase activity, while RecC stimulates the ATPase and processivity of the RecB helicase and contributes to recognition of the Chi site.</text>
</comment>
<dbReference type="GO" id="GO:0009338">
    <property type="term" value="C:exodeoxyribonuclease V complex"/>
    <property type="evidence" value="ECO:0007669"/>
    <property type="project" value="InterPro"/>
</dbReference>
<dbReference type="EMBL" id="JTJL01000043">
    <property type="protein sequence ID" value="OBW92914.1"/>
    <property type="molecule type" value="Genomic_DNA"/>
</dbReference>
<keyword evidence="9 11" id="KW-0234">DNA repair</keyword>
<organism evidence="13 14">
    <name type="scientific">Gallibacterium salpingitidis</name>
    <dbReference type="NCBI Taxonomy" id="505341"/>
    <lineage>
        <taxon>Bacteria</taxon>
        <taxon>Pseudomonadati</taxon>
        <taxon>Pseudomonadota</taxon>
        <taxon>Gammaproteobacteria</taxon>
        <taxon>Pasteurellales</taxon>
        <taxon>Pasteurellaceae</taxon>
        <taxon>Gallibacterium</taxon>
    </lineage>
</organism>
<keyword evidence="4 11" id="KW-0378">Hydrolase</keyword>
<dbReference type="PATRIC" id="fig|505341.3.peg.1637"/>
<protein>
    <recommendedName>
        <fullName evidence="11">RecBCD enzyme subunit RecD</fullName>
        <ecNumber evidence="11">5.6.2.3</ecNumber>
    </recommendedName>
    <alternativeName>
        <fullName evidence="11">DNA 5'-3' helicase subunit RecD</fullName>
    </alternativeName>
    <alternativeName>
        <fullName evidence="11">Exonuclease V subunit RecD</fullName>
        <shortName evidence="11">ExoV subunit RecD</shortName>
    </alternativeName>
    <alternativeName>
        <fullName evidence="11">Helicase/nuclease RecBCD subunit RecD</fullName>
    </alternativeName>
</protein>
<sequence length="641" mass="74162">MLALLKQLRDQEIIENIDYYFAKFIHQQGMTVDKPINDLATFLAAQLSFVHQKGHSCLLLDQHLYENPFELKFASEQQQLLKQLQQLLPPQLTSWQTSLVQHPAFSIEEQQVTPIVMRPLQQQIALYFHRIWQNEHYIAERLSQIQTIQYSPLQLQEIERILATLFPQNEQHPDWQKIAVATAFSRTITFISGGPGTGKTTTVAKLLLGLQWLQQLQNKDFLTIRLAAPTGKAATRLTESLHQAIQQINLPIELKQSLPQEAATIHRLLGIKPNAKPEYHQQRPLNVDLLVIDEASMINLSLMATLLQGVHSETRLIFLGDKDQLASVEAGSIMSELGQFLQFGYSQQQNHYFQQVCQQQLADTTENNFIRDSLCHLQHSYRFNADTGIGQLARLVNQRQAEQSWQLFEQYSDIQAFPLFVHQPSDNYSVIQFAAELYRDYFRYVKQQTRWSLTEIQTAFQYFKRYRLLSALRTGSLGVEQLNQKIVELLRYQKQLDFRFAYEWYLGKPIIVLQNDHNIRLFNGDIGLVLPDEQGNLKVWFETESGFRSVLTSRVPSVEPAYVMTVHKSQGSEFDHAVLVLPQEYNPLLSKELIYTAITRAKQQFTVFSQQDIWQMAVRNQTVRCSGLAEQIKQYFGGIRC</sequence>
<comment type="similarity">
    <text evidence="11">Belongs to the RecD family.</text>
</comment>
<evidence type="ECO:0000256" key="5">
    <source>
        <dbReference type="ARBA" id="ARBA00022806"/>
    </source>
</evidence>
<dbReference type="Gene3D" id="3.40.50.300">
    <property type="entry name" value="P-loop containing nucleotide triphosphate hydrolases"/>
    <property type="match status" value="3"/>
</dbReference>
<dbReference type="GO" id="GO:0005524">
    <property type="term" value="F:ATP binding"/>
    <property type="evidence" value="ECO:0007669"/>
    <property type="project" value="UniProtKB-UniRule"/>
</dbReference>
<evidence type="ECO:0000256" key="1">
    <source>
        <dbReference type="ARBA" id="ARBA00022722"/>
    </source>
</evidence>
<dbReference type="CDD" id="cd18809">
    <property type="entry name" value="SF1_C_RecD"/>
    <property type="match status" value="1"/>
</dbReference>
<comment type="subunit">
    <text evidence="11">Heterotrimer of RecB, RecC and RecD. All subunits contribute to DNA-binding.</text>
</comment>
<keyword evidence="10 11" id="KW-0413">Isomerase</keyword>
<comment type="caution">
    <text evidence="13">The sequence shown here is derived from an EMBL/GenBank/DDBJ whole genome shotgun (WGS) entry which is preliminary data.</text>
</comment>
<dbReference type="InterPro" id="IPR003593">
    <property type="entry name" value="AAA+_ATPase"/>
</dbReference>
<evidence type="ECO:0000256" key="9">
    <source>
        <dbReference type="ARBA" id="ARBA00023204"/>
    </source>
</evidence>
<keyword evidence="14" id="KW-1185">Reference proteome</keyword>
<dbReference type="OrthoDB" id="9803432at2"/>
<evidence type="ECO:0000256" key="7">
    <source>
        <dbReference type="ARBA" id="ARBA00022840"/>
    </source>
</evidence>
<keyword evidence="8 11" id="KW-0238">DNA-binding</keyword>
<dbReference type="SUPFAM" id="SSF52540">
    <property type="entry name" value="P-loop containing nucleoside triphosphate hydrolases"/>
    <property type="match status" value="2"/>
</dbReference>
<dbReference type="Pfam" id="PF13245">
    <property type="entry name" value="AAA_19"/>
    <property type="match status" value="1"/>
</dbReference>
<comment type="catalytic activity">
    <reaction evidence="11">
        <text>ATP + H2O = ADP + phosphate + H(+)</text>
        <dbReference type="Rhea" id="RHEA:13065"/>
        <dbReference type="ChEBI" id="CHEBI:15377"/>
        <dbReference type="ChEBI" id="CHEBI:15378"/>
        <dbReference type="ChEBI" id="CHEBI:30616"/>
        <dbReference type="ChEBI" id="CHEBI:43474"/>
        <dbReference type="ChEBI" id="CHEBI:456216"/>
        <dbReference type="EC" id="5.6.2.3"/>
    </reaction>
</comment>
<accession>A0A1A7NV80</accession>
<evidence type="ECO:0000259" key="12">
    <source>
        <dbReference type="SMART" id="SM00382"/>
    </source>
</evidence>
<dbReference type="GO" id="GO:0008854">
    <property type="term" value="F:exodeoxyribonuclease V activity"/>
    <property type="evidence" value="ECO:0007669"/>
    <property type="project" value="InterPro"/>
</dbReference>
<dbReference type="InterPro" id="IPR041851">
    <property type="entry name" value="RecD_N_sf"/>
</dbReference>
<gene>
    <name evidence="11" type="primary">recD</name>
    <name evidence="13" type="ORF">QS62_08155</name>
</gene>
<feature type="binding site" evidence="11">
    <location>
        <begin position="193"/>
        <end position="200"/>
    </location>
    <ligand>
        <name>ATP</name>
        <dbReference type="ChEBI" id="CHEBI:30616"/>
    </ligand>
</feature>
<evidence type="ECO:0000256" key="11">
    <source>
        <dbReference type="HAMAP-Rule" id="MF_01487"/>
    </source>
</evidence>
<dbReference type="PANTHER" id="PTHR43788">
    <property type="entry name" value="DNA2/NAM7 HELICASE FAMILY MEMBER"/>
    <property type="match status" value="1"/>
</dbReference>
<evidence type="ECO:0000313" key="14">
    <source>
        <dbReference type="Proteomes" id="UP000092649"/>
    </source>
</evidence>
<dbReference type="GO" id="GO:0043139">
    <property type="term" value="F:5'-3' DNA helicase activity"/>
    <property type="evidence" value="ECO:0007669"/>
    <property type="project" value="UniProtKB-UniRule"/>
</dbReference>
<reference evidence="13 14" key="1">
    <citation type="submission" date="2014-11" db="EMBL/GenBank/DDBJ databases">
        <title>Pan-genome of Gallibacterium spp.</title>
        <authorList>
            <person name="Kudirkiene E."/>
            <person name="Bojesen A.M."/>
        </authorList>
    </citation>
    <scope>NUCLEOTIDE SEQUENCE [LARGE SCALE GENOMIC DNA]</scope>
    <source>
        <strain evidence="13 14">F150</strain>
    </source>
</reference>
<feature type="domain" description="AAA+ ATPase" evidence="12">
    <location>
        <begin position="185"/>
        <end position="341"/>
    </location>
</feature>
<dbReference type="Pfam" id="PF21185">
    <property type="entry name" value="RecD_N"/>
    <property type="match status" value="1"/>
</dbReference>
<dbReference type="AlphaFoldDB" id="A0A1A7NV80"/>
<evidence type="ECO:0000256" key="4">
    <source>
        <dbReference type="ARBA" id="ARBA00022801"/>
    </source>
</evidence>
<keyword evidence="7 11" id="KW-0067">ATP-binding</keyword>
<name>A0A1A7NV80_9PAST</name>
<dbReference type="GO" id="GO:0000724">
    <property type="term" value="P:double-strand break repair via homologous recombination"/>
    <property type="evidence" value="ECO:0007669"/>
    <property type="project" value="UniProtKB-UniRule"/>
</dbReference>
<keyword evidence="2 11" id="KW-0547">Nucleotide-binding</keyword>
<dbReference type="GO" id="GO:0003677">
    <property type="term" value="F:DNA binding"/>
    <property type="evidence" value="ECO:0007669"/>
    <property type="project" value="UniProtKB-UniRule"/>
</dbReference>
<dbReference type="CDD" id="cd17933">
    <property type="entry name" value="DEXSc_RecD-like"/>
    <property type="match status" value="1"/>
</dbReference>
<comment type="function">
    <text evidence="11">A helicase/nuclease that prepares dsDNA breaks (DSB) for recombinational DNA repair. Binds to DSBs and unwinds DNA via a highly rapid and processive ATP-dependent bidirectional helicase activity. Unwinds dsDNA until it encounters a Chi (crossover hotspot instigator) sequence from the 3' direction. Cuts ssDNA a few nucleotides 3' to the Chi site. The properties and activities of the enzyme are changed at Chi. The Chi-altered holoenzyme produces a long 3'-ssDNA overhang and facilitates RecA-binding to the ssDNA for homologous DNA recombination and repair. Holoenzyme degrades any linearized DNA that is unable to undergo homologous recombination. In the holoenzyme this subunit has ssDNA-dependent ATPase and 5'-3' helicase activity. When added to pre-assembled RecBC greatly stimulates nuclease activity and augments holoenzyme processivity. Negatively regulates the RecA-loading ability of RecBCD.</text>
</comment>
<evidence type="ECO:0000256" key="3">
    <source>
        <dbReference type="ARBA" id="ARBA00022763"/>
    </source>
</evidence>
<dbReference type="InterPro" id="IPR027417">
    <property type="entry name" value="P-loop_NTPase"/>
</dbReference>
<dbReference type="Proteomes" id="UP000092649">
    <property type="component" value="Unassembled WGS sequence"/>
</dbReference>
<evidence type="ECO:0000256" key="2">
    <source>
        <dbReference type="ARBA" id="ARBA00022741"/>
    </source>
</evidence>
<dbReference type="InterPro" id="IPR049550">
    <property type="entry name" value="RecD_N"/>
</dbReference>
<dbReference type="InterPro" id="IPR027785">
    <property type="entry name" value="UvrD-like_helicase_C"/>
</dbReference>
<keyword evidence="5 11" id="KW-0347">Helicase</keyword>
<keyword evidence="3 11" id="KW-0227">DNA damage</keyword>
<dbReference type="Gene3D" id="1.10.10.1020">
    <property type="entry name" value="RecBCD complex, subunit RecD, N-terminal domain"/>
    <property type="match status" value="1"/>
</dbReference>
<dbReference type="GO" id="GO:0016887">
    <property type="term" value="F:ATP hydrolysis activity"/>
    <property type="evidence" value="ECO:0007669"/>
    <property type="project" value="RHEA"/>
</dbReference>
<keyword evidence="6 11" id="KW-0269">Exonuclease</keyword>